<dbReference type="EMBL" id="JAOZYC010000161">
    <property type="protein sequence ID" value="MEB8342245.1"/>
    <property type="molecule type" value="Genomic_DNA"/>
</dbReference>
<evidence type="ECO:0000259" key="8">
    <source>
        <dbReference type="SMART" id="SM00387"/>
    </source>
</evidence>
<feature type="compositionally biased region" description="Basic and acidic residues" evidence="6">
    <location>
        <begin position="772"/>
        <end position="783"/>
    </location>
</feature>
<sequence>MPARFPLPERLRSKSIRAKVVTLLTVPVVSVMALWGHAAVTTASQISDKEQLKEVNSALVTPISRFTVAVQGERAAAMKYRAAHDATTRQDFTGATARTDKAVDALNAGLRSISTDLADLDAALPERIQKLRFSADSLSGPRQKAGAPGGTEAIGGYDTAVQRALSVRAGLAAADGDTARTLLQLARARDALSRQDALLGAAHAAGGELTPGQYREFVGDVAVQRSLTEAALPDLSGSDATAFRAALGTVGAKDLSHVQDMALAAGARGAADAVPAGRWQSDARATLTALDKAESGAIDEAAGAEPYSLSSLGSSGIAVLLGLLGVIVSLLLSVRIGRGLVADLTGLRNAALDMAATRLPASMRRIHNGEDVDLDKEAPLDETPHSDEVGQVGAALTTVQRAALRAVAGRAAVLTGVSGVYVSLARRSQVLLHRQLELLDAMERRTEDPTDLEDLFRIDHLTTRMRRHAESLLILSGSAPGRAWRNPVPLIDAVRAGLAETPDFDRVQLHDIPELSLAGPAVADIAHLVAELAENASSFSPPHTPVVVRGEPVGAGACLEIEDRGLGMSDEALADANARINAADIDLLDSRKLGLFVVNRLSERQHLEVTLRRSIYGGITAVVFIPQNLLEAPHPGLRGDRPPPRGSAPDPAAQSPQGLEMQPPTRHEAPTRLGQSAALGGRVGKAAPRTSASDAGGVDPGMAENPVQRTHSQDADPGTEELPRRVRQANISPELRDGAPAQGEGAGAGGRSPEAARATMTSLSSGRRRARAARDAPNDGGHR</sequence>
<feature type="transmembrane region" description="Helical" evidence="7">
    <location>
        <begin position="20"/>
        <end position="40"/>
    </location>
</feature>
<dbReference type="PANTHER" id="PTHR45436">
    <property type="entry name" value="SENSOR HISTIDINE KINASE YKOH"/>
    <property type="match status" value="1"/>
</dbReference>
<gene>
    <name evidence="9" type="ORF">OKJ99_32600</name>
</gene>
<keyword evidence="7" id="KW-0472">Membrane</keyword>
<dbReference type="PANTHER" id="PTHR45436:SF5">
    <property type="entry name" value="SENSOR HISTIDINE KINASE TRCS"/>
    <property type="match status" value="1"/>
</dbReference>
<comment type="catalytic activity">
    <reaction evidence="1">
        <text>ATP + protein L-histidine = ADP + protein N-phospho-L-histidine.</text>
        <dbReference type="EC" id="2.7.13.3"/>
    </reaction>
</comment>
<feature type="domain" description="Histidine kinase/HSP90-like ATPase" evidence="8">
    <location>
        <begin position="520"/>
        <end position="629"/>
    </location>
</feature>
<evidence type="ECO:0000256" key="4">
    <source>
        <dbReference type="ARBA" id="ARBA00022679"/>
    </source>
</evidence>
<protein>
    <recommendedName>
        <fullName evidence="2">histidine kinase</fullName>
        <ecNumber evidence="2">2.7.13.3</ecNumber>
    </recommendedName>
</protein>
<dbReference type="SMART" id="SM00387">
    <property type="entry name" value="HATPase_c"/>
    <property type="match status" value="1"/>
</dbReference>
<organism evidence="9 10">
    <name type="scientific">Streptomyces endophyticus</name>
    <dbReference type="NCBI Taxonomy" id="714166"/>
    <lineage>
        <taxon>Bacteria</taxon>
        <taxon>Bacillati</taxon>
        <taxon>Actinomycetota</taxon>
        <taxon>Actinomycetes</taxon>
        <taxon>Kitasatosporales</taxon>
        <taxon>Streptomycetaceae</taxon>
        <taxon>Streptomyces</taxon>
    </lineage>
</organism>
<keyword evidence="10" id="KW-1185">Reference proteome</keyword>
<keyword evidence="9" id="KW-0547">Nucleotide-binding</keyword>
<dbReference type="Pfam" id="PF08376">
    <property type="entry name" value="NIT"/>
    <property type="match status" value="1"/>
</dbReference>
<keyword evidence="5" id="KW-0418">Kinase</keyword>
<keyword evidence="7" id="KW-0812">Transmembrane</keyword>
<keyword evidence="7" id="KW-1133">Transmembrane helix</keyword>
<reference evidence="9 10" key="1">
    <citation type="submission" date="2022-10" db="EMBL/GenBank/DDBJ databases">
        <authorList>
            <person name="Xie J."/>
            <person name="Shen N."/>
        </authorList>
    </citation>
    <scope>NUCLEOTIDE SEQUENCE [LARGE SCALE GENOMIC DNA]</scope>
    <source>
        <strain evidence="9 10">YIM65594</strain>
    </source>
</reference>
<dbReference type="GO" id="GO:0005524">
    <property type="term" value="F:ATP binding"/>
    <property type="evidence" value="ECO:0007669"/>
    <property type="project" value="UniProtKB-KW"/>
</dbReference>
<dbReference type="Pfam" id="PF02518">
    <property type="entry name" value="HATPase_c"/>
    <property type="match status" value="1"/>
</dbReference>
<keyword evidence="4" id="KW-0808">Transferase</keyword>
<dbReference type="RefSeq" id="WP_326021622.1">
    <property type="nucleotide sequence ID" value="NZ_JAOZYC010000161.1"/>
</dbReference>
<evidence type="ECO:0000256" key="3">
    <source>
        <dbReference type="ARBA" id="ARBA00022553"/>
    </source>
</evidence>
<dbReference type="InterPro" id="IPR050428">
    <property type="entry name" value="TCS_sensor_his_kinase"/>
</dbReference>
<evidence type="ECO:0000256" key="2">
    <source>
        <dbReference type="ARBA" id="ARBA00012438"/>
    </source>
</evidence>
<evidence type="ECO:0000313" key="9">
    <source>
        <dbReference type="EMBL" id="MEB8342245.1"/>
    </source>
</evidence>
<evidence type="ECO:0000256" key="6">
    <source>
        <dbReference type="SAM" id="MobiDB-lite"/>
    </source>
</evidence>
<feature type="region of interest" description="Disordered" evidence="6">
    <location>
        <begin position="633"/>
        <end position="783"/>
    </location>
</feature>
<dbReference type="InterPro" id="IPR003594">
    <property type="entry name" value="HATPase_dom"/>
</dbReference>
<keyword evidence="9" id="KW-0067">ATP-binding</keyword>
<comment type="caution">
    <text evidence="9">The sequence shown here is derived from an EMBL/GenBank/DDBJ whole genome shotgun (WGS) entry which is preliminary data.</text>
</comment>
<evidence type="ECO:0000256" key="5">
    <source>
        <dbReference type="ARBA" id="ARBA00022777"/>
    </source>
</evidence>
<evidence type="ECO:0000256" key="7">
    <source>
        <dbReference type="SAM" id="Phobius"/>
    </source>
</evidence>
<dbReference type="InterPro" id="IPR013587">
    <property type="entry name" value="Nitrate/nitrite_sensing"/>
</dbReference>
<accession>A0ABU6FDX6</accession>
<name>A0ABU6FDX6_9ACTN</name>
<dbReference type="SUPFAM" id="SSF55874">
    <property type="entry name" value="ATPase domain of HSP90 chaperone/DNA topoisomerase II/histidine kinase"/>
    <property type="match status" value="1"/>
</dbReference>
<dbReference type="Gene3D" id="3.30.565.10">
    <property type="entry name" value="Histidine kinase-like ATPase, C-terminal domain"/>
    <property type="match status" value="1"/>
</dbReference>
<evidence type="ECO:0000256" key="1">
    <source>
        <dbReference type="ARBA" id="ARBA00000085"/>
    </source>
</evidence>
<dbReference type="InterPro" id="IPR036890">
    <property type="entry name" value="HATPase_C_sf"/>
</dbReference>
<evidence type="ECO:0000313" key="10">
    <source>
        <dbReference type="Proteomes" id="UP001354931"/>
    </source>
</evidence>
<keyword evidence="3" id="KW-0597">Phosphoprotein</keyword>
<proteinExistence type="predicted"/>
<dbReference type="Proteomes" id="UP001354931">
    <property type="component" value="Unassembled WGS sequence"/>
</dbReference>
<dbReference type="EC" id="2.7.13.3" evidence="2"/>